<dbReference type="KEGG" id="rher:EHE19_017140"/>
<dbReference type="EMBL" id="CP061336">
    <property type="protein sequence ID" value="QNU66555.1"/>
    <property type="molecule type" value="Genomic_DNA"/>
</dbReference>
<keyword evidence="3" id="KW-1185">Reference proteome</keyword>
<dbReference type="InterPro" id="IPR000845">
    <property type="entry name" value="Nucleoside_phosphorylase_d"/>
</dbReference>
<organism evidence="2 3">
    <name type="scientific">Ruminiclostridium herbifermentans</name>
    <dbReference type="NCBI Taxonomy" id="2488810"/>
    <lineage>
        <taxon>Bacteria</taxon>
        <taxon>Bacillati</taxon>
        <taxon>Bacillota</taxon>
        <taxon>Clostridia</taxon>
        <taxon>Eubacteriales</taxon>
        <taxon>Oscillospiraceae</taxon>
        <taxon>Ruminiclostridium</taxon>
    </lineage>
</organism>
<protein>
    <recommendedName>
        <fullName evidence="1">Nucleoside phosphorylase domain-containing protein</fullName>
    </recommendedName>
</protein>
<dbReference type="Pfam" id="PF01048">
    <property type="entry name" value="PNP_UDP_1"/>
    <property type="match status" value="1"/>
</dbReference>
<name>A0A4U7J657_9FIRM</name>
<gene>
    <name evidence="2" type="ORF">EHE19_017140</name>
</gene>
<sequence>MYINTAIIEKLEYNGTLKSVELKTSQKIGDLVVAFADEYEEPRSGPFHFRNVKYEREYNKKMEEAKSRRLGAGFFRKDGDEYVFRTQWQGIPTKRQELSYYALMLPEYAIPTLISISDPLSNDIQYRRSIKRDDSNNCFIVYIECTSKIGVFNFNLECEFTIDQKRFYNYEYYDEKTEKHYGYFDLPESYNKSIIIKDLSSTNKRIGNYKTTDLMGEELVNSKIEYISSNELNDIKDSVKIVIMTATDIEKEVVFNYLKPLPECQSLKVNTSKQTYTIGTFGEYPIVHVQTNMGSTSPDGAILTTKDVLDYWKPKVLIMPGIAFGKDSNKQKIGDVLISEYIIQYDSSKIIKGHEIPRGAIVRSGLTLFDRFRNCVGWEYKLEDGSKAEKRTGKMLSGSKLVDDKVFKKHLLKLFPEAIGGEMEGSGIYAASFHESFDQWILVKGICDWAENKESEDKDRNQRIAAEAAVSLCLSVMSNPYAFEYLEVKQTKDMTLKKVKKANNKSSHNKNTTIINGPIYGPINTGSGDLYNK</sequence>
<accession>A0A4U7J657</accession>
<evidence type="ECO:0000313" key="2">
    <source>
        <dbReference type="EMBL" id="QNU66555.1"/>
    </source>
</evidence>
<evidence type="ECO:0000259" key="1">
    <source>
        <dbReference type="Pfam" id="PF01048"/>
    </source>
</evidence>
<dbReference type="SUPFAM" id="SSF53167">
    <property type="entry name" value="Purine and uridine phosphorylases"/>
    <property type="match status" value="1"/>
</dbReference>
<dbReference type="GO" id="GO:0008782">
    <property type="term" value="F:adenosylhomocysteine nucleosidase activity"/>
    <property type="evidence" value="ECO:0007669"/>
    <property type="project" value="TreeGrafter"/>
</dbReference>
<dbReference type="Proteomes" id="UP000306409">
    <property type="component" value="Chromosome"/>
</dbReference>
<dbReference type="RefSeq" id="WP_137699171.1">
    <property type="nucleotide sequence ID" value="NZ_CP061336.1"/>
</dbReference>
<dbReference type="OrthoDB" id="5519916at2"/>
<dbReference type="Gene3D" id="3.40.50.1580">
    <property type="entry name" value="Nucleoside phosphorylase domain"/>
    <property type="match status" value="1"/>
</dbReference>
<dbReference type="InterPro" id="IPR035994">
    <property type="entry name" value="Nucleoside_phosphorylase_sf"/>
</dbReference>
<reference evidence="2 3" key="1">
    <citation type="submission" date="2020-09" db="EMBL/GenBank/DDBJ databases">
        <title>Characterization and genome sequencing of Ruminiclostridium sp. nov. MA18.</title>
        <authorList>
            <person name="Rettenmaier R."/>
            <person name="Kowollik M.-L."/>
            <person name="Liebl W."/>
            <person name="Zverlov V."/>
        </authorList>
    </citation>
    <scope>NUCLEOTIDE SEQUENCE [LARGE SCALE GENOMIC DNA]</scope>
    <source>
        <strain evidence="2 3">MA18</strain>
    </source>
</reference>
<dbReference type="GO" id="GO:0019284">
    <property type="term" value="P:L-methionine salvage from S-adenosylmethionine"/>
    <property type="evidence" value="ECO:0007669"/>
    <property type="project" value="TreeGrafter"/>
</dbReference>
<dbReference type="GO" id="GO:0005829">
    <property type="term" value="C:cytosol"/>
    <property type="evidence" value="ECO:0007669"/>
    <property type="project" value="TreeGrafter"/>
</dbReference>
<dbReference type="GO" id="GO:0009116">
    <property type="term" value="P:nucleoside metabolic process"/>
    <property type="evidence" value="ECO:0007669"/>
    <property type="project" value="InterPro"/>
</dbReference>
<dbReference type="GO" id="GO:0008930">
    <property type="term" value="F:methylthioadenosine nucleosidase activity"/>
    <property type="evidence" value="ECO:0007669"/>
    <property type="project" value="TreeGrafter"/>
</dbReference>
<dbReference type="PANTHER" id="PTHR46832">
    <property type="entry name" value="5'-METHYLTHIOADENOSINE/S-ADENOSYLHOMOCYSTEINE NUCLEOSIDASE"/>
    <property type="match status" value="1"/>
</dbReference>
<dbReference type="PANTHER" id="PTHR46832:SF1">
    <property type="entry name" value="5'-METHYLTHIOADENOSINE_S-ADENOSYLHOMOCYSTEINE NUCLEOSIDASE"/>
    <property type="match status" value="1"/>
</dbReference>
<evidence type="ECO:0000313" key="3">
    <source>
        <dbReference type="Proteomes" id="UP000306409"/>
    </source>
</evidence>
<feature type="domain" description="Nucleoside phosphorylase" evidence="1">
    <location>
        <begin position="240"/>
        <end position="475"/>
    </location>
</feature>
<proteinExistence type="predicted"/>
<dbReference type="AlphaFoldDB" id="A0A4U7J657"/>